<dbReference type="RefSeq" id="XP_018076944.1">
    <property type="nucleotide sequence ID" value="XM_018214128.1"/>
</dbReference>
<dbReference type="Proteomes" id="UP000070700">
    <property type="component" value="Unassembled WGS sequence"/>
</dbReference>
<protein>
    <submittedName>
        <fullName evidence="1">Uncharacterized protein</fullName>
    </submittedName>
</protein>
<dbReference type="EMBL" id="KQ947406">
    <property type="protein sequence ID" value="KUJ22589.1"/>
    <property type="molecule type" value="Genomic_DNA"/>
</dbReference>
<gene>
    <name evidence="1" type="ORF">LY89DRAFT_680729</name>
</gene>
<evidence type="ECO:0000313" key="1">
    <source>
        <dbReference type="EMBL" id="KUJ22589.1"/>
    </source>
</evidence>
<reference evidence="1 2" key="1">
    <citation type="submission" date="2015-10" db="EMBL/GenBank/DDBJ databases">
        <title>Full genome of DAOMC 229536 Phialocephala scopiformis, a fungal endophyte of spruce producing the potent anti-insectan compound rugulosin.</title>
        <authorList>
            <consortium name="DOE Joint Genome Institute"/>
            <person name="Walker A.K."/>
            <person name="Frasz S.L."/>
            <person name="Seifert K.A."/>
            <person name="Miller J.D."/>
            <person name="Mondo S.J."/>
            <person name="Labutti K."/>
            <person name="Lipzen A."/>
            <person name="Dockter R."/>
            <person name="Kennedy M."/>
            <person name="Grigoriev I.V."/>
            <person name="Spatafora J.W."/>
        </authorList>
    </citation>
    <scope>NUCLEOTIDE SEQUENCE [LARGE SCALE GENOMIC DNA]</scope>
    <source>
        <strain evidence="1 2">CBS 120377</strain>
    </source>
</reference>
<dbReference type="AlphaFoldDB" id="A0A194XRA9"/>
<dbReference type="KEGG" id="psco:LY89DRAFT_680729"/>
<dbReference type="GeneID" id="28823854"/>
<proteinExistence type="predicted"/>
<evidence type="ECO:0000313" key="2">
    <source>
        <dbReference type="Proteomes" id="UP000070700"/>
    </source>
</evidence>
<name>A0A194XRA9_MOLSC</name>
<accession>A0A194XRA9</accession>
<organism evidence="1 2">
    <name type="scientific">Mollisia scopiformis</name>
    <name type="common">Conifer needle endophyte fungus</name>
    <name type="synonym">Phialocephala scopiformis</name>
    <dbReference type="NCBI Taxonomy" id="149040"/>
    <lineage>
        <taxon>Eukaryota</taxon>
        <taxon>Fungi</taxon>
        <taxon>Dikarya</taxon>
        <taxon>Ascomycota</taxon>
        <taxon>Pezizomycotina</taxon>
        <taxon>Leotiomycetes</taxon>
        <taxon>Helotiales</taxon>
        <taxon>Mollisiaceae</taxon>
        <taxon>Mollisia</taxon>
    </lineage>
</organism>
<keyword evidence="2" id="KW-1185">Reference proteome</keyword>
<sequence>MAHLLFGFRGASANGDRVGLTDAMSTESPIHPILVMEESSDLPNELLEGFSSATVSSSQEVIIGWQKWGLHEPIRPFQSSTPQVEWRMRLAAETPETPAKAILQTLDAHDVRSQRARANSLPLSFDRVASIEQAMIDFMVISNLMHAKDLPLAISQPSLALCYS</sequence>
<dbReference type="InParanoid" id="A0A194XRA9"/>